<dbReference type="EMBL" id="JAJNCO010000025">
    <property type="protein sequence ID" value="MCD2114625.1"/>
    <property type="molecule type" value="Genomic_DNA"/>
</dbReference>
<dbReference type="InterPro" id="IPR032465">
    <property type="entry name" value="ACMSD"/>
</dbReference>
<comment type="caution">
    <text evidence="3">The sequence shown here is derived from an EMBL/GenBank/DDBJ whole genome shotgun (WGS) entry which is preliminary data.</text>
</comment>
<feature type="domain" description="Amidohydrolase-related" evidence="2">
    <location>
        <begin position="99"/>
        <end position="388"/>
    </location>
</feature>
<dbReference type="GO" id="GO:0016831">
    <property type="term" value="F:carboxy-lyase activity"/>
    <property type="evidence" value="ECO:0007669"/>
    <property type="project" value="InterPro"/>
</dbReference>
<evidence type="ECO:0000256" key="1">
    <source>
        <dbReference type="ARBA" id="ARBA00023239"/>
    </source>
</evidence>
<protein>
    <submittedName>
        <fullName evidence="3">Amidohydrolase</fullName>
    </submittedName>
</protein>
<dbReference type="Gene3D" id="3.20.20.140">
    <property type="entry name" value="Metal-dependent hydrolases"/>
    <property type="match status" value="1"/>
</dbReference>
<dbReference type="Pfam" id="PF04909">
    <property type="entry name" value="Amidohydro_2"/>
    <property type="match status" value="1"/>
</dbReference>
<dbReference type="RefSeq" id="WP_230792588.1">
    <property type="nucleotide sequence ID" value="NZ_JAJNCO010000025.1"/>
</dbReference>
<proteinExistence type="predicted"/>
<reference evidence="3" key="1">
    <citation type="submission" date="2021-11" db="EMBL/GenBank/DDBJ databases">
        <title>Development of a sustainable strategy for remediation of hydrocarbon-contaminated territories based on the waste exchange concept.</title>
        <authorList>
            <person name="Elkin A."/>
        </authorList>
    </citation>
    <scope>NUCLEOTIDE SEQUENCE</scope>
    <source>
        <strain evidence="3">IEGM 757</strain>
    </source>
</reference>
<dbReference type="Proteomes" id="UP001198630">
    <property type="component" value="Unassembled WGS sequence"/>
</dbReference>
<evidence type="ECO:0000313" key="3">
    <source>
        <dbReference type="EMBL" id="MCD2114625.1"/>
    </source>
</evidence>
<dbReference type="SUPFAM" id="SSF51556">
    <property type="entry name" value="Metallo-dependent hydrolases"/>
    <property type="match status" value="1"/>
</dbReference>
<dbReference type="InterPro" id="IPR032466">
    <property type="entry name" value="Metal_Hydrolase"/>
</dbReference>
<dbReference type="GO" id="GO:0005737">
    <property type="term" value="C:cytoplasm"/>
    <property type="evidence" value="ECO:0007669"/>
    <property type="project" value="TreeGrafter"/>
</dbReference>
<evidence type="ECO:0000259" key="2">
    <source>
        <dbReference type="Pfam" id="PF04909"/>
    </source>
</evidence>
<dbReference type="GO" id="GO:0019748">
    <property type="term" value="P:secondary metabolic process"/>
    <property type="evidence" value="ECO:0007669"/>
    <property type="project" value="TreeGrafter"/>
</dbReference>
<dbReference type="PANTHER" id="PTHR21240:SF28">
    <property type="entry name" value="ISO-OROTATE DECARBOXYLASE (EUROFUNG)"/>
    <property type="match status" value="1"/>
</dbReference>
<gene>
    <name evidence="3" type="ORF">LQ384_26335</name>
</gene>
<organism evidence="3 4">
    <name type="scientific">Rhodococcus rhodochrous</name>
    <dbReference type="NCBI Taxonomy" id="1829"/>
    <lineage>
        <taxon>Bacteria</taxon>
        <taxon>Bacillati</taxon>
        <taxon>Actinomycetota</taxon>
        <taxon>Actinomycetes</taxon>
        <taxon>Mycobacteriales</taxon>
        <taxon>Nocardiaceae</taxon>
        <taxon>Rhodococcus</taxon>
    </lineage>
</organism>
<sequence length="392" mass="45026">MPLEENVQLVSVDDHLIERPNVWRDRLPRKYRDRGPRIVEATGNETDQYGFGQRVSKGNQVWMLEDTVYAQLGLNAVAGKPREQIGTDPVRFDEMIPGCYDPAARVKDMDLDGVQAAALFPSFPRFAGTLFGTLEDRELALLCVQAWNDYVLDEWCAPYPDRFIPMIILPHWDISQSIAELKRVEDRNIRAISFPENPAKLGHPSFHSDHWDPLFSELTERDIVACLHFGTSGQVTLTADDAPMAVMTTLMGTNSMASVADLLFSPVFHKHPDLKVSVSEGGIGWIPWLLERADQTWERHRFYQNVNQDVRPSELFQRNVWGCFIVDDYGVKNRHEIGVDRLTWECDYPHSDSYWPNSRKMVEEMFRDVPSDEVTKIVETNARQLFRFPRGA</sequence>
<accession>A0AAW4XPW8</accession>
<dbReference type="PANTHER" id="PTHR21240">
    <property type="entry name" value="2-AMINO-3-CARBOXYLMUCONATE-6-SEMIALDEHYDE DECARBOXYLASE"/>
    <property type="match status" value="1"/>
</dbReference>
<dbReference type="AlphaFoldDB" id="A0AAW4XPW8"/>
<evidence type="ECO:0000313" key="4">
    <source>
        <dbReference type="Proteomes" id="UP001198630"/>
    </source>
</evidence>
<dbReference type="InterPro" id="IPR006680">
    <property type="entry name" value="Amidohydro-rel"/>
</dbReference>
<name>A0AAW4XPW8_RHORH</name>
<dbReference type="GO" id="GO:0016787">
    <property type="term" value="F:hydrolase activity"/>
    <property type="evidence" value="ECO:0007669"/>
    <property type="project" value="InterPro"/>
</dbReference>
<keyword evidence="1" id="KW-0456">Lyase</keyword>